<dbReference type="EMBL" id="GGEC01053480">
    <property type="protein sequence ID" value="MBX33964.1"/>
    <property type="molecule type" value="Transcribed_RNA"/>
</dbReference>
<sequence length="18" mass="2183">MPITAHFMDYLSFQSCKY</sequence>
<protein>
    <submittedName>
        <fullName evidence="1">Uncharacterized protein</fullName>
    </submittedName>
</protein>
<dbReference type="AlphaFoldDB" id="A0A2P2MUS3"/>
<organism evidence="1">
    <name type="scientific">Rhizophora mucronata</name>
    <name type="common">Asiatic mangrove</name>
    <dbReference type="NCBI Taxonomy" id="61149"/>
    <lineage>
        <taxon>Eukaryota</taxon>
        <taxon>Viridiplantae</taxon>
        <taxon>Streptophyta</taxon>
        <taxon>Embryophyta</taxon>
        <taxon>Tracheophyta</taxon>
        <taxon>Spermatophyta</taxon>
        <taxon>Magnoliopsida</taxon>
        <taxon>eudicotyledons</taxon>
        <taxon>Gunneridae</taxon>
        <taxon>Pentapetalae</taxon>
        <taxon>rosids</taxon>
        <taxon>fabids</taxon>
        <taxon>Malpighiales</taxon>
        <taxon>Rhizophoraceae</taxon>
        <taxon>Rhizophora</taxon>
    </lineage>
</organism>
<evidence type="ECO:0000313" key="1">
    <source>
        <dbReference type="EMBL" id="MBX33964.1"/>
    </source>
</evidence>
<proteinExistence type="predicted"/>
<accession>A0A2P2MUS3</accession>
<reference evidence="1" key="1">
    <citation type="submission" date="2018-02" db="EMBL/GenBank/DDBJ databases">
        <title>Rhizophora mucronata_Transcriptome.</title>
        <authorList>
            <person name="Meera S.P."/>
            <person name="Sreeshan A."/>
            <person name="Augustine A."/>
        </authorList>
    </citation>
    <scope>NUCLEOTIDE SEQUENCE</scope>
    <source>
        <tissue evidence="1">Leaf</tissue>
    </source>
</reference>
<name>A0A2P2MUS3_RHIMU</name>